<dbReference type="InterPro" id="IPR002934">
    <property type="entry name" value="Polymerase_NTP_transf_dom"/>
</dbReference>
<keyword evidence="2" id="KW-0808">Transferase</keyword>
<evidence type="ECO:0000313" key="3">
    <source>
        <dbReference type="EMBL" id="HEO42259.1"/>
    </source>
</evidence>
<dbReference type="PANTHER" id="PTHR33933">
    <property type="entry name" value="NUCLEOTIDYLTRANSFERASE"/>
    <property type="match status" value="1"/>
</dbReference>
<reference evidence="2" key="1">
    <citation type="journal article" date="2020" name="mSystems">
        <title>Genome- and Community-Level Interaction Insights into Carbon Utilization and Element Cycling Functions of Hydrothermarchaeota in Hydrothermal Sediment.</title>
        <authorList>
            <person name="Zhou Z."/>
            <person name="Liu Y."/>
            <person name="Xu W."/>
            <person name="Pan J."/>
            <person name="Luo Z.H."/>
            <person name="Li M."/>
        </authorList>
    </citation>
    <scope>NUCLEOTIDE SEQUENCE [LARGE SCALE GENOMIC DNA]</scope>
    <source>
        <strain evidence="3">SpSt-189</strain>
        <strain evidence="2">SpSt-246</strain>
    </source>
</reference>
<dbReference type="EMBL" id="DSHZ01000252">
    <property type="protein sequence ID" value="HEO42259.1"/>
    <property type="molecule type" value="Genomic_DNA"/>
</dbReference>
<dbReference type="InterPro" id="IPR043519">
    <property type="entry name" value="NT_sf"/>
</dbReference>
<dbReference type="CDD" id="cd05403">
    <property type="entry name" value="NT_KNTase_like"/>
    <property type="match status" value="1"/>
</dbReference>
<proteinExistence type="predicted"/>
<evidence type="ECO:0000313" key="2">
    <source>
        <dbReference type="EMBL" id="HEH83261.1"/>
    </source>
</evidence>
<organism evidence="2">
    <name type="scientific">Thermus islandicus</name>
    <dbReference type="NCBI Taxonomy" id="540988"/>
    <lineage>
        <taxon>Bacteria</taxon>
        <taxon>Thermotogati</taxon>
        <taxon>Deinococcota</taxon>
        <taxon>Deinococci</taxon>
        <taxon>Thermales</taxon>
        <taxon>Thermaceae</taxon>
        <taxon>Thermus</taxon>
    </lineage>
</organism>
<dbReference type="GO" id="GO:0016779">
    <property type="term" value="F:nucleotidyltransferase activity"/>
    <property type="evidence" value="ECO:0007669"/>
    <property type="project" value="InterPro"/>
</dbReference>
<gene>
    <name evidence="3" type="ORF">ENP09_05175</name>
    <name evidence="2" type="ORF">ENP73_09985</name>
</gene>
<dbReference type="EMBL" id="DSKL01000393">
    <property type="protein sequence ID" value="HEH83261.1"/>
    <property type="molecule type" value="Genomic_DNA"/>
</dbReference>
<dbReference type="PANTHER" id="PTHR33933:SF1">
    <property type="entry name" value="PROTEIN ADENYLYLTRANSFERASE MNTA-RELATED"/>
    <property type="match status" value="1"/>
</dbReference>
<feature type="domain" description="Polymerase nucleotidyl transferase" evidence="1">
    <location>
        <begin position="2"/>
        <end position="77"/>
    </location>
</feature>
<comment type="caution">
    <text evidence="2">The sequence shown here is derived from an EMBL/GenBank/DDBJ whole genome shotgun (WGS) entry which is preliminary data.</text>
</comment>
<dbReference type="SUPFAM" id="SSF81301">
    <property type="entry name" value="Nucleotidyltransferase"/>
    <property type="match status" value="1"/>
</dbReference>
<dbReference type="Pfam" id="PF01909">
    <property type="entry name" value="NTP_transf_2"/>
    <property type="match status" value="1"/>
</dbReference>
<protein>
    <submittedName>
        <fullName evidence="2">Nucleotidyltransferase domain-containing protein</fullName>
    </submittedName>
</protein>
<accession>A0A7C2C5T0</accession>
<evidence type="ECO:0000259" key="1">
    <source>
        <dbReference type="Pfam" id="PF01909"/>
    </source>
</evidence>
<name>A0A7C2C5T0_9DEIN</name>
<dbReference type="AlphaFoldDB" id="A0A7C2C5T0"/>
<dbReference type="Gene3D" id="3.30.460.10">
    <property type="entry name" value="Beta Polymerase, domain 2"/>
    <property type="match status" value="1"/>
</dbReference>
<sequence>MTLREAVERLVAALAPEEVWLFGSWARGEAGPDSDVDLLVVVPYEGDPKELTLRGYRVLRGRGFPLDLLVYPRALVEQRLGEGSLLLREIFREGRCLYARGSGKVA</sequence>
<dbReference type="InterPro" id="IPR052548">
    <property type="entry name" value="Type_VII_TA_antitoxin"/>
</dbReference>